<dbReference type="EMBL" id="CAICTM010000041">
    <property type="protein sequence ID" value="CAB9498586.1"/>
    <property type="molecule type" value="Genomic_DNA"/>
</dbReference>
<comment type="caution">
    <text evidence="1">The sequence shown here is derived from an EMBL/GenBank/DDBJ whole genome shotgun (WGS) entry which is preliminary data.</text>
</comment>
<organism evidence="1 2">
    <name type="scientific">Seminavis robusta</name>
    <dbReference type="NCBI Taxonomy" id="568900"/>
    <lineage>
        <taxon>Eukaryota</taxon>
        <taxon>Sar</taxon>
        <taxon>Stramenopiles</taxon>
        <taxon>Ochrophyta</taxon>
        <taxon>Bacillariophyta</taxon>
        <taxon>Bacillariophyceae</taxon>
        <taxon>Bacillariophycidae</taxon>
        <taxon>Naviculales</taxon>
        <taxon>Naviculaceae</taxon>
        <taxon>Seminavis</taxon>
    </lineage>
</organism>
<gene>
    <name evidence="1" type="ORF">SEMRO_41_G025150.1</name>
</gene>
<dbReference type="AlphaFoldDB" id="A0A9N8DD86"/>
<protein>
    <submittedName>
        <fullName evidence="1">Uncharacterized protein</fullName>
    </submittedName>
</protein>
<reference evidence="1" key="1">
    <citation type="submission" date="2020-06" db="EMBL/GenBank/DDBJ databases">
        <authorList>
            <consortium name="Plant Systems Biology data submission"/>
        </authorList>
    </citation>
    <scope>NUCLEOTIDE SEQUENCE</scope>
    <source>
        <strain evidence="1">D6</strain>
    </source>
</reference>
<evidence type="ECO:0000313" key="1">
    <source>
        <dbReference type="EMBL" id="CAB9498586.1"/>
    </source>
</evidence>
<evidence type="ECO:0000313" key="2">
    <source>
        <dbReference type="Proteomes" id="UP001153069"/>
    </source>
</evidence>
<proteinExistence type="predicted"/>
<dbReference type="Proteomes" id="UP001153069">
    <property type="component" value="Unassembled WGS sequence"/>
</dbReference>
<keyword evidence="2" id="KW-1185">Reference proteome</keyword>
<name>A0A9N8DD86_9STRA</name>
<sequence>MSVPPWDRCDHVGAPAFYVERDGGELEVVLGGGERYQIKFLSLSRQCKTYALPIAFEWWYTCKILRGALSKVTRISVFWPSEPSDHLYSPRQMNIMTDAEVFTLIRLFPGLTHLELDGFEDLPKTMRLITSRLCHKLECLRLVGSGGPFKLRRKLIEARPHLRELTLLCQVTPNLRQLLRAGWLPVLDAIGMNPKLAKVVIVKQKWATERTLRFGPRICDALDKHLGGIKLSDINPGNDHWIYALLSLQDRFDCFHYFASQILPTVCVNLVNNGVKR</sequence>
<accession>A0A9N8DD86</accession>